<name>A0A4Z2CCM9_9TELE</name>
<proteinExistence type="predicted"/>
<evidence type="ECO:0000256" key="1">
    <source>
        <dbReference type="SAM" id="MobiDB-lite"/>
    </source>
</evidence>
<feature type="region of interest" description="Disordered" evidence="1">
    <location>
        <begin position="1"/>
        <end position="22"/>
    </location>
</feature>
<feature type="compositionally biased region" description="Basic residues" evidence="1">
    <location>
        <begin position="67"/>
        <end position="77"/>
    </location>
</feature>
<keyword evidence="3" id="KW-1185">Reference proteome</keyword>
<organism evidence="2 3">
    <name type="scientific">Takifugu bimaculatus</name>
    <dbReference type="NCBI Taxonomy" id="433685"/>
    <lineage>
        <taxon>Eukaryota</taxon>
        <taxon>Metazoa</taxon>
        <taxon>Chordata</taxon>
        <taxon>Craniata</taxon>
        <taxon>Vertebrata</taxon>
        <taxon>Euteleostomi</taxon>
        <taxon>Actinopterygii</taxon>
        <taxon>Neopterygii</taxon>
        <taxon>Teleostei</taxon>
        <taxon>Neoteleostei</taxon>
        <taxon>Acanthomorphata</taxon>
        <taxon>Eupercaria</taxon>
        <taxon>Tetraodontiformes</taxon>
        <taxon>Tetradontoidea</taxon>
        <taxon>Tetraodontidae</taxon>
        <taxon>Takifugu</taxon>
    </lineage>
</organism>
<evidence type="ECO:0000313" key="3">
    <source>
        <dbReference type="Proteomes" id="UP000516260"/>
    </source>
</evidence>
<accession>A0A4Z2CCM9</accession>
<sequence length="128" mass="14023">MDGARETSRPAAAMKTELQPPTAHSISIPQAAFFFSAVESAQSRSDPQTTALHHHHHTTEEKLANRTLKKHKKKNKKKNEEEEEGLLLILPPSLLTLFCITSSFHLGSIVSILPSFSCTAKTQPGPPS</sequence>
<feature type="region of interest" description="Disordered" evidence="1">
    <location>
        <begin position="44"/>
        <end position="83"/>
    </location>
</feature>
<reference evidence="2 3" key="1">
    <citation type="submission" date="2019-04" db="EMBL/GenBank/DDBJ databases">
        <title>The sequence and de novo assembly of Takifugu bimaculatus genome using PacBio and Hi-C technologies.</title>
        <authorList>
            <person name="Xu P."/>
            <person name="Liu B."/>
            <person name="Zhou Z."/>
        </authorList>
    </citation>
    <scope>NUCLEOTIDE SEQUENCE [LARGE SCALE GENOMIC DNA]</scope>
    <source>
        <strain evidence="2">TB-2018</strain>
        <tissue evidence="2">Muscle</tissue>
    </source>
</reference>
<dbReference type="Proteomes" id="UP000516260">
    <property type="component" value="Chromosome 10"/>
</dbReference>
<dbReference type="AlphaFoldDB" id="A0A4Z2CCM9"/>
<comment type="caution">
    <text evidence="2">The sequence shown here is derived from an EMBL/GenBank/DDBJ whole genome shotgun (WGS) entry which is preliminary data.</text>
</comment>
<protein>
    <submittedName>
        <fullName evidence="2">Uncharacterized protein</fullName>
    </submittedName>
</protein>
<gene>
    <name evidence="2" type="ORF">fugu_009464</name>
</gene>
<evidence type="ECO:0000313" key="2">
    <source>
        <dbReference type="EMBL" id="TNN01977.1"/>
    </source>
</evidence>
<dbReference type="EMBL" id="SWLE01000002">
    <property type="protein sequence ID" value="TNN01977.1"/>
    <property type="molecule type" value="Genomic_DNA"/>
</dbReference>